<dbReference type="OrthoDB" id="396512at2"/>
<keyword evidence="3" id="KW-1185">Reference proteome</keyword>
<dbReference type="InterPro" id="IPR029044">
    <property type="entry name" value="Nucleotide-diphossugar_trans"/>
</dbReference>
<reference evidence="2 3" key="1">
    <citation type="submission" date="2019-03" db="EMBL/GenBank/DDBJ databases">
        <title>Genomic Encyclopedia of Type Strains, Phase IV (KMG-IV): sequencing the most valuable type-strain genomes for metagenomic binning, comparative biology and taxonomic classification.</title>
        <authorList>
            <person name="Goeker M."/>
        </authorList>
    </citation>
    <scope>NUCLEOTIDE SEQUENCE [LARGE SCALE GENOMIC DNA]</scope>
    <source>
        <strain evidence="2 3">DSM 46831</strain>
    </source>
</reference>
<dbReference type="InterPro" id="IPR001173">
    <property type="entry name" value="Glyco_trans_2-like"/>
</dbReference>
<organism evidence="2 3">
    <name type="scientific">Baia soyae</name>
    <dbReference type="NCBI Taxonomy" id="1544746"/>
    <lineage>
        <taxon>Bacteria</taxon>
        <taxon>Bacillati</taxon>
        <taxon>Bacillota</taxon>
        <taxon>Bacilli</taxon>
        <taxon>Bacillales</taxon>
        <taxon>Thermoactinomycetaceae</taxon>
        <taxon>Baia</taxon>
    </lineage>
</organism>
<dbReference type="RefSeq" id="WP_131849565.1">
    <property type="nucleotide sequence ID" value="NZ_SLXV01000039.1"/>
</dbReference>
<protein>
    <submittedName>
        <fullName evidence="2">Glycosyltransferase involved in cell wall biosynthesis</fullName>
    </submittedName>
</protein>
<dbReference type="Gene3D" id="3.90.550.10">
    <property type="entry name" value="Spore Coat Polysaccharide Biosynthesis Protein SpsA, Chain A"/>
    <property type="match status" value="1"/>
</dbReference>
<evidence type="ECO:0000313" key="3">
    <source>
        <dbReference type="Proteomes" id="UP000294746"/>
    </source>
</evidence>
<dbReference type="PANTHER" id="PTHR43685:SF2">
    <property type="entry name" value="GLYCOSYLTRANSFERASE 2-LIKE DOMAIN-CONTAINING PROTEIN"/>
    <property type="match status" value="1"/>
</dbReference>
<name>A0A4R2RNK7_9BACL</name>
<dbReference type="EMBL" id="SLXV01000039">
    <property type="protein sequence ID" value="TCP64588.1"/>
    <property type="molecule type" value="Genomic_DNA"/>
</dbReference>
<dbReference type="CDD" id="cd00761">
    <property type="entry name" value="Glyco_tranf_GTA_type"/>
    <property type="match status" value="1"/>
</dbReference>
<proteinExistence type="predicted"/>
<dbReference type="SUPFAM" id="SSF53448">
    <property type="entry name" value="Nucleotide-diphospho-sugar transferases"/>
    <property type="match status" value="1"/>
</dbReference>
<dbReference type="GO" id="GO:0016740">
    <property type="term" value="F:transferase activity"/>
    <property type="evidence" value="ECO:0007669"/>
    <property type="project" value="UniProtKB-KW"/>
</dbReference>
<accession>A0A4R2RNK7</accession>
<dbReference type="PANTHER" id="PTHR43685">
    <property type="entry name" value="GLYCOSYLTRANSFERASE"/>
    <property type="match status" value="1"/>
</dbReference>
<evidence type="ECO:0000259" key="1">
    <source>
        <dbReference type="Pfam" id="PF00535"/>
    </source>
</evidence>
<keyword evidence="2" id="KW-0808">Transferase</keyword>
<sequence>MHIVILEKHESWTTDLTIQSLKRYAIDAQISVITQDYGSELNKIRSCLSDQEILVVCQSGDTFHSHFFKLIAMNSHHMNSYRGIIIIHEGKKIPVVFFRVSHGVTFSEWNKLPFQHYVREDQLRYYRDNKWIYWNIEECGYIPSTRSLPWEKREEVEKLILPILQPNHHKVLTNINPIVTIGIATYQMGHMLMWALQSIKNQTNPNWHLLVYDDGSTDSTTNVLQNEVHDPRITVLRGKENKGKAHAFNQILSHTRTPWLMELDSDDWLAPHAIQSIYKATDQIKEKKAHFLYGNYYLWEQGKRELRYRGIQISPKLEQIEHIIQSGIVVCPRIYSTDSLFKMNAWDVEGRLYEDLELLYRLKMNQVSAVSLSSPIYHRRLHSSSVTHQAKKSAYSKWLMDLKSKSSI</sequence>
<dbReference type="InterPro" id="IPR050834">
    <property type="entry name" value="Glycosyltransf_2"/>
</dbReference>
<feature type="domain" description="Glycosyltransferase 2-like" evidence="1">
    <location>
        <begin position="181"/>
        <end position="283"/>
    </location>
</feature>
<evidence type="ECO:0000313" key="2">
    <source>
        <dbReference type="EMBL" id="TCP64588.1"/>
    </source>
</evidence>
<dbReference type="AlphaFoldDB" id="A0A4R2RNK7"/>
<gene>
    <name evidence="2" type="ORF">EDD57_13918</name>
</gene>
<dbReference type="Pfam" id="PF00535">
    <property type="entry name" value="Glycos_transf_2"/>
    <property type="match status" value="1"/>
</dbReference>
<dbReference type="Proteomes" id="UP000294746">
    <property type="component" value="Unassembled WGS sequence"/>
</dbReference>
<comment type="caution">
    <text evidence="2">The sequence shown here is derived from an EMBL/GenBank/DDBJ whole genome shotgun (WGS) entry which is preliminary data.</text>
</comment>